<dbReference type="CDD" id="cd00303">
    <property type="entry name" value="retropepsin_like"/>
    <property type="match status" value="1"/>
</dbReference>
<dbReference type="Gene3D" id="2.40.70.10">
    <property type="entry name" value="Acid Proteases"/>
    <property type="match status" value="1"/>
</dbReference>
<dbReference type="Proteomes" id="UP000681967">
    <property type="component" value="Unassembled WGS sequence"/>
</dbReference>
<dbReference type="SUPFAM" id="SSF50630">
    <property type="entry name" value="Acid proteases"/>
    <property type="match status" value="1"/>
</dbReference>
<name>A0A8S2S7P9_9BILA</name>
<organism evidence="1 3">
    <name type="scientific">Rotaria magnacalcarata</name>
    <dbReference type="NCBI Taxonomy" id="392030"/>
    <lineage>
        <taxon>Eukaryota</taxon>
        <taxon>Metazoa</taxon>
        <taxon>Spiralia</taxon>
        <taxon>Gnathifera</taxon>
        <taxon>Rotifera</taxon>
        <taxon>Eurotatoria</taxon>
        <taxon>Bdelloidea</taxon>
        <taxon>Philodinida</taxon>
        <taxon>Philodinidae</taxon>
        <taxon>Rotaria</taxon>
    </lineage>
</organism>
<protein>
    <submittedName>
        <fullName evidence="1">Uncharacterized protein</fullName>
    </submittedName>
</protein>
<evidence type="ECO:0000313" key="1">
    <source>
        <dbReference type="EMBL" id="CAF4203542.1"/>
    </source>
</evidence>
<gene>
    <name evidence="1" type="ORF">BYL167_LOCUS23745</name>
    <name evidence="2" type="ORF">GIL414_LOCUS63791</name>
</gene>
<accession>A0A8S2S7P9</accession>
<dbReference type="AlphaFoldDB" id="A0A8S2S7P9"/>
<dbReference type="Pfam" id="PF08284">
    <property type="entry name" value="RVP_2"/>
    <property type="match status" value="1"/>
</dbReference>
<dbReference type="Proteomes" id="UP000681720">
    <property type="component" value="Unassembled WGS sequence"/>
</dbReference>
<reference evidence="1" key="1">
    <citation type="submission" date="2021-02" db="EMBL/GenBank/DDBJ databases">
        <authorList>
            <person name="Nowell W R."/>
        </authorList>
    </citation>
    <scope>NUCLEOTIDE SEQUENCE</scope>
</reference>
<dbReference type="EMBL" id="CAJOBJ010267917">
    <property type="protein sequence ID" value="CAF5125884.1"/>
    <property type="molecule type" value="Genomic_DNA"/>
</dbReference>
<evidence type="ECO:0000313" key="2">
    <source>
        <dbReference type="EMBL" id="CAF5125884.1"/>
    </source>
</evidence>
<dbReference type="InterPro" id="IPR021109">
    <property type="entry name" value="Peptidase_aspartic_dom_sf"/>
</dbReference>
<sequence>MEIDTGATHSFITQGALRTLYHSAIPSCDRIAQLGDGQTTLKIVGEIQLVLQFDNVFTRLNVLVVKNMNTDFILGSDWCTSNAARIDYEKKSNVKSINIIHILPRESYTVQAKVELSSADTVYFSPVDVTQSEKSTVMSPSLLHAHNYTAYLEVYNPHDYTCTLPMNTLLGRVTHTPYRVHSCLLFDTPRRSSSLSYQHPIINTIEIESSSSTTSKTIDKLRAHI</sequence>
<proteinExistence type="predicted"/>
<evidence type="ECO:0000313" key="3">
    <source>
        <dbReference type="Proteomes" id="UP000681967"/>
    </source>
</evidence>
<dbReference type="EMBL" id="CAJOBH010018085">
    <property type="protein sequence ID" value="CAF4203542.1"/>
    <property type="molecule type" value="Genomic_DNA"/>
</dbReference>
<comment type="caution">
    <text evidence="1">The sequence shown here is derived from an EMBL/GenBank/DDBJ whole genome shotgun (WGS) entry which is preliminary data.</text>
</comment>